<dbReference type="RefSeq" id="WP_281908258.1">
    <property type="nucleotide sequence ID" value="NZ_AP026966.1"/>
</dbReference>
<dbReference type="Gene3D" id="2.160.20.10">
    <property type="entry name" value="Single-stranded right-handed beta-helix, Pectin lyase-like"/>
    <property type="match status" value="2"/>
</dbReference>
<evidence type="ECO:0000313" key="2">
    <source>
        <dbReference type="EMBL" id="BDT59526.1"/>
    </source>
</evidence>
<protein>
    <recommendedName>
        <fullName evidence="1">Right handed beta helix domain-containing protein</fullName>
    </recommendedName>
</protein>
<dbReference type="InterPro" id="IPR012334">
    <property type="entry name" value="Pectin_lyas_fold"/>
</dbReference>
<dbReference type="SUPFAM" id="SSF51126">
    <property type="entry name" value="Pectin lyase-like"/>
    <property type="match status" value="2"/>
</dbReference>
<dbReference type="InterPro" id="IPR039448">
    <property type="entry name" value="Beta_helix"/>
</dbReference>
<dbReference type="Pfam" id="PF13229">
    <property type="entry name" value="Beta_helix"/>
    <property type="match status" value="1"/>
</dbReference>
<evidence type="ECO:0000313" key="3">
    <source>
        <dbReference type="Proteomes" id="UP001163336"/>
    </source>
</evidence>
<sequence>MANIYVDPSAAGPGDGSLANPFSAWTSVVWTPGNTYLQKRGTTYAGVFRPAVSGTREQRITIAAYARRDGSDDPSQPRPVILLPGSPATPQQGASIAVYGQERDFLTYRNLDIRNPALPEASDVAIIWLGNGCRFENIRLTSNCAGVYVYEKSGVVISGCVLDVVDCAPEFANHGILVAGDTPIDDIQIIGNTVVHRGGGSALSYGIRCETYRRELPLTRLVVRGNRVAPPPGASPNANRGAIGIYLVNGQAAQLDRNTVTGMLSGIRLSSGSGNRVSNNNCSNNMNFGIHVTGFATGFLIEGNTCNRNGGTASPTYWGRGIELSGAAGPGAVSDHTIRRNTCMFNYNYGGPLDNGSEGVGIGLDDGVLRCAILSNQLAFNEGNGIQLYGGPPGSRTDTGGHTISGNVLDTNCTHAVLNRRSGGNAPSPFYAHVQLAYIYGSRTTITGNLFAGPTRGGIHLDSSSSNVVARNNIYRGTPYPIEEAALVPPVT</sequence>
<accession>A0ABN6TBG6</accession>
<name>A0ABN6TBG6_9BURK</name>
<dbReference type="InterPro" id="IPR011050">
    <property type="entry name" value="Pectin_lyase_fold/virulence"/>
</dbReference>
<dbReference type="InterPro" id="IPR006626">
    <property type="entry name" value="PbH1"/>
</dbReference>
<reference evidence="2" key="1">
    <citation type="submission" date="2022-11" db="EMBL/GenBank/DDBJ databases">
        <title>Isolation and characterization of PLA-degrading bacterium Massilia sp. from Antarctic soil.</title>
        <authorList>
            <person name="Sato K."/>
            <person name="Gomez-Fuentes C."/>
            <person name="Ahmad S.A."/>
            <person name="Zulkharnain A."/>
        </authorList>
    </citation>
    <scope>NUCLEOTIDE SEQUENCE</scope>
    <source>
        <strain evidence="2">N-3</strain>
    </source>
</reference>
<organism evidence="2 3">
    <name type="scientific">Massilia varians</name>
    <dbReference type="NCBI Taxonomy" id="457921"/>
    <lineage>
        <taxon>Bacteria</taxon>
        <taxon>Pseudomonadati</taxon>
        <taxon>Pseudomonadota</taxon>
        <taxon>Betaproteobacteria</taxon>
        <taxon>Burkholderiales</taxon>
        <taxon>Oxalobacteraceae</taxon>
        <taxon>Telluria group</taxon>
        <taxon>Massilia</taxon>
    </lineage>
</organism>
<gene>
    <name evidence="2" type="ORF">MasN3_30200</name>
</gene>
<feature type="domain" description="Right handed beta helix" evidence="1">
    <location>
        <begin position="241"/>
        <end position="391"/>
    </location>
</feature>
<dbReference type="Proteomes" id="UP001163336">
    <property type="component" value="Chromosome"/>
</dbReference>
<evidence type="ECO:0000259" key="1">
    <source>
        <dbReference type="Pfam" id="PF13229"/>
    </source>
</evidence>
<dbReference type="SMART" id="SM00710">
    <property type="entry name" value="PbH1"/>
    <property type="match status" value="11"/>
</dbReference>
<proteinExistence type="predicted"/>
<dbReference type="EMBL" id="AP026966">
    <property type="protein sequence ID" value="BDT59526.1"/>
    <property type="molecule type" value="Genomic_DNA"/>
</dbReference>
<keyword evidence="3" id="KW-1185">Reference proteome</keyword>
<dbReference type="InterPro" id="IPR022441">
    <property type="entry name" value="Para_beta_helix_rpt-2"/>
</dbReference>
<dbReference type="NCBIfam" id="TIGR03804">
    <property type="entry name" value="para_beta_helix"/>
    <property type="match status" value="1"/>
</dbReference>